<dbReference type="SUPFAM" id="SSF48295">
    <property type="entry name" value="TrpR-like"/>
    <property type="match status" value="1"/>
</dbReference>
<dbReference type="Proteomes" id="UP000182693">
    <property type="component" value="Unassembled WGS sequence"/>
</dbReference>
<dbReference type="InterPro" id="IPR038116">
    <property type="entry name" value="TrpR-like_sf"/>
</dbReference>
<sequence length="137" mass="16415">MDKNKDRNKNFTLPPINRYSSRKEWEDACWHKILKSTNLLKLLVTSYERRHLVRRAAVMDGIHSGKRYRQIVEELWLSPQTISSIKRALKENSYRSYRERSKKERKKKVYSSSPVPKQTKPRGRAVRTKYGTIYLPY</sequence>
<feature type="region of interest" description="Disordered" evidence="1">
    <location>
        <begin position="93"/>
        <end position="124"/>
    </location>
</feature>
<name>A0A1J4XWB6_9BACT</name>
<evidence type="ECO:0000313" key="3">
    <source>
        <dbReference type="Proteomes" id="UP000182693"/>
    </source>
</evidence>
<dbReference type="GO" id="GO:0003700">
    <property type="term" value="F:DNA-binding transcription factor activity"/>
    <property type="evidence" value="ECO:0007669"/>
    <property type="project" value="InterPro"/>
</dbReference>
<comment type="caution">
    <text evidence="2">The sequence shown here is derived from an EMBL/GenBank/DDBJ whole genome shotgun (WGS) entry which is preliminary data.</text>
</comment>
<dbReference type="AlphaFoldDB" id="A0A1J4XWB6"/>
<dbReference type="Gene3D" id="1.10.1270.10">
    <property type="entry name" value="TrpR-like"/>
    <property type="match status" value="1"/>
</dbReference>
<gene>
    <name evidence="2" type="ORF">AUJ30_00635</name>
</gene>
<protein>
    <submittedName>
        <fullName evidence="2">Uncharacterized protein</fullName>
    </submittedName>
</protein>
<feature type="compositionally biased region" description="Basic and acidic residues" evidence="1">
    <location>
        <begin position="93"/>
        <end position="102"/>
    </location>
</feature>
<proteinExistence type="predicted"/>
<dbReference type="EMBL" id="MNWX01000011">
    <property type="protein sequence ID" value="OIO65659.1"/>
    <property type="molecule type" value="Genomic_DNA"/>
</dbReference>
<dbReference type="InterPro" id="IPR010921">
    <property type="entry name" value="Trp_repressor/repl_initiator"/>
</dbReference>
<reference evidence="2 3" key="1">
    <citation type="journal article" date="2016" name="Environ. Microbiol.">
        <title>Genomic resolution of a cold subsurface aquifer community provides metabolic insights for novel microbes adapted to high CO concentrations.</title>
        <authorList>
            <person name="Probst A.J."/>
            <person name="Castelle C.J."/>
            <person name="Singh A."/>
            <person name="Brown C.T."/>
            <person name="Anantharaman K."/>
            <person name="Sharon I."/>
            <person name="Hug L.A."/>
            <person name="Burstein D."/>
            <person name="Emerson J.B."/>
            <person name="Thomas B.C."/>
            <person name="Banfield J.F."/>
        </authorList>
    </citation>
    <scope>NUCLEOTIDE SEQUENCE [LARGE SCALE GENOMIC DNA]</scope>
    <source>
        <strain evidence="2">CG1_02_39_135</strain>
    </source>
</reference>
<dbReference type="InterPro" id="IPR000831">
    <property type="entry name" value="Trp_repress"/>
</dbReference>
<evidence type="ECO:0000313" key="2">
    <source>
        <dbReference type="EMBL" id="OIO65659.1"/>
    </source>
</evidence>
<evidence type="ECO:0000256" key="1">
    <source>
        <dbReference type="SAM" id="MobiDB-lite"/>
    </source>
</evidence>
<organism evidence="2 3">
    <name type="scientific">Candidatus Wolfebacteria bacterium CG1_02_39_135</name>
    <dbReference type="NCBI Taxonomy" id="1805425"/>
    <lineage>
        <taxon>Bacteria</taxon>
        <taxon>Candidatus Wolfeibacteriota</taxon>
    </lineage>
</organism>
<dbReference type="Pfam" id="PF01371">
    <property type="entry name" value="Trp_repressor"/>
    <property type="match status" value="1"/>
</dbReference>
<accession>A0A1J4XWB6</accession>
<dbReference type="GO" id="GO:0043565">
    <property type="term" value="F:sequence-specific DNA binding"/>
    <property type="evidence" value="ECO:0007669"/>
    <property type="project" value="InterPro"/>
</dbReference>